<evidence type="ECO:0000256" key="3">
    <source>
        <dbReference type="ARBA" id="ARBA00007069"/>
    </source>
</evidence>
<dbReference type="PROSITE" id="PS50928">
    <property type="entry name" value="ABC_TM1"/>
    <property type="match status" value="1"/>
</dbReference>
<keyword evidence="6 12" id="KW-0500">Molybdenum</keyword>
<evidence type="ECO:0000256" key="9">
    <source>
        <dbReference type="ARBA" id="ARBA00022989"/>
    </source>
</evidence>
<comment type="similarity">
    <text evidence="3 12">Belongs to the binding-protein-dependent transport system permease family. CysTW subfamily.</text>
</comment>
<evidence type="ECO:0000256" key="7">
    <source>
        <dbReference type="ARBA" id="ARBA00022519"/>
    </source>
</evidence>
<comment type="caution">
    <text evidence="14">The sequence shown here is derived from an EMBL/GenBank/DDBJ whole genome shotgun (WGS) entry which is preliminary data.</text>
</comment>
<dbReference type="Gene3D" id="1.10.3720.10">
    <property type="entry name" value="MetI-like"/>
    <property type="match status" value="1"/>
</dbReference>
<evidence type="ECO:0000256" key="11">
    <source>
        <dbReference type="RuleBase" id="RU363032"/>
    </source>
</evidence>
<name>A0A640WD24_9GAMM</name>
<feature type="transmembrane region" description="Helical" evidence="11">
    <location>
        <begin position="202"/>
        <end position="225"/>
    </location>
</feature>
<dbReference type="NCBIfam" id="TIGR02141">
    <property type="entry name" value="modB_ABC"/>
    <property type="match status" value="1"/>
</dbReference>
<sequence length="237" mass="25558">MLFEAIALSDAEWQAITLSLKIAGSAVGWILVPGVAVAWLLARHDFRGKSLLDGLLHLPLVLPPVVVGYLLLLSLGRHGWLGQWLYQGFGLSLPFTWQGAAIAGGVMAFPLLVRAVRLSLEAVDPKLEAAAGTLGANRWRVLFTITLPLAIPGLLTGTVLAFARALSEFGATITFASNIPGETRTLPLALYTLIQTPGKEAAAARLCVLSIVIAMFSLMASEWLARRARQRLQERDR</sequence>
<keyword evidence="5" id="KW-1003">Cell membrane</keyword>
<dbReference type="PANTHER" id="PTHR30183:SF3">
    <property type="entry name" value="MOLYBDENUM TRANSPORT SYSTEM PERMEASE PROTEIN MODB"/>
    <property type="match status" value="1"/>
</dbReference>
<dbReference type="Pfam" id="PF00528">
    <property type="entry name" value="BPD_transp_1"/>
    <property type="match status" value="1"/>
</dbReference>
<dbReference type="AlphaFoldDB" id="A0A640WD24"/>
<evidence type="ECO:0000313" key="14">
    <source>
        <dbReference type="EMBL" id="KAA0017918.1"/>
    </source>
</evidence>
<evidence type="ECO:0000313" key="15">
    <source>
        <dbReference type="Proteomes" id="UP000466024"/>
    </source>
</evidence>
<feature type="transmembrane region" description="Helical" evidence="11">
    <location>
        <begin position="141"/>
        <end position="163"/>
    </location>
</feature>
<dbReference type="EMBL" id="VTPX01000006">
    <property type="protein sequence ID" value="KAA0017918.1"/>
    <property type="molecule type" value="Genomic_DNA"/>
</dbReference>
<feature type="transmembrane region" description="Helical" evidence="11">
    <location>
        <begin position="22"/>
        <end position="42"/>
    </location>
</feature>
<dbReference type="FunFam" id="1.10.3720.10:FF:000018">
    <property type="entry name" value="Molybdenum transport system permease"/>
    <property type="match status" value="1"/>
</dbReference>
<evidence type="ECO:0000256" key="4">
    <source>
        <dbReference type="ARBA" id="ARBA00022448"/>
    </source>
</evidence>
<feature type="transmembrane region" description="Helical" evidence="11">
    <location>
        <begin position="54"/>
        <end position="75"/>
    </location>
</feature>
<dbReference type="InterPro" id="IPR011867">
    <property type="entry name" value="ModB_ABC"/>
</dbReference>
<dbReference type="NCBIfam" id="NF006939">
    <property type="entry name" value="PRK09421.1"/>
    <property type="match status" value="1"/>
</dbReference>
<dbReference type="GO" id="GO:0005886">
    <property type="term" value="C:plasma membrane"/>
    <property type="evidence" value="ECO:0007669"/>
    <property type="project" value="UniProtKB-SubCell"/>
</dbReference>
<accession>A0A640WD24</accession>
<keyword evidence="10 11" id="KW-0472">Membrane</keyword>
<evidence type="ECO:0000256" key="8">
    <source>
        <dbReference type="ARBA" id="ARBA00022692"/>
    </source>
</evidence>
<evidence type="ECO:0000256" key="6">
    <source>
        <dbReference type="ARBA" id="ARBA00022505"/>
    </source>
</evidence>
<evidence type="ECO:0000256" key="1">
    <source>
        <dbReference type="ARBA" id="ARBA00002949"/>
    </source>
</evidence>
<reference evidence="14 15" key="1">
    <citation type="submission" date="2019-08" db="EMBL/GenBank/DDBJ databases">
        <title>Bioinformatics analysis of the strain L3 and L5.</title>
        <authorList>
            <person name="Li X."/>
        </authorList>
    </citation>
    <scope>NUCLEOTIDE SEQUENCE [LARGE SCALE GENOMIC DNA]</scope>
    <source>
        <strain evidence="14 15">L3</strain>
    </source>
</reference>
<comment type="function">
    <text evidence="1 12">Part of the binding-protein-dependent transport system for molybdenum; probably responsible for the translocation of the substrate across the membrane.</text>
</comment>
<dbReference type="InterPro" id="IPR035906">
    <property type="entry name" value="MetI-like_sf"/>
</dbReference>
<dbReference type="InterPro" id="IPR000515">
    <property type="entry name" value="MetI-like"/>
</dbReference>
<keyword evidence="9 11" id="KW-1133">Transmembrane helix</keyword>
<evidence type="ECO:0000259" key="13">
    <source>
        <dbReference type="PROSITE" id="PS50928"/>
    </source>
</evidence>
<keyword evidence="7 12" id="KW-0997">Cell inner membrane</keyword>
<protein>
    <recommendedName>
        <fullName evidence="12">Molybdenum transport system permease</fullName>
    </recommendedName>
</protein>
<dbReference type="PANTHER" id="PTHR30183">
    <property type="entry name" value="MOLYBDENUM TRANSPORT SYSTEM PERMEASE PROTEIN MODB"/>
    <property type="match status" value="1"/>
</dbReference>
<keyword evidence="4 11" id="KW-0813">Transport</keyword>
<evidence type="ECO:0000256" key="12">
    <source>
        <dbReference type="RuleBase" id="RU365097"/>
    </source>
</evidence>
<proteinExistence type="inferred from homology"/>
<evidence type="ECO:0000256" key="5">
    <source>
        <dbReference type="ARBA" id="ARBA00022475"/>
    </source>
</evidence>
<keyword evidence="8 11" id="KW-0812">Transmembrane</keyword>
<organism evidence="14 15">
    <name type="scientific">Salinicola corii</name>
    <dbReference type="NCBI Taxonomy" id="2606937"/>
    <lineage>
        <taxon>Bacteria</taxon>
        <taxon>Pseudomonadati</taxon>
        <taxon>Pseudomonadota</taxon>
        <taxon>Gammaproteobacteria</taxon>
        <taxon>Oceanospirillales</taxon>
        <taxon>Halomonadaceae</taxon>
        <taxon>Salinicola</taxon>
    </lineage>
</organism>
<evidence type="ECO:0000256" key="2">
    <source>
        <dbReference type="ARBA" id="ARBA00004429"/>
    </source>
</evidence>
<comment type="subcellular location">
    <subcellularLocation>
        <location evidence="2 12">Cell inner membrane</location>
        <topology evidence="2 12">Multi-pass membrane protein</topology>
    </subcellularLocation>
    <subcellularLocation>
        <location evidence="11">Cell membrane</location>
        <topology evidence="11">Multi-pass membrane protein</topology>
    </subcellularLocation>
</comment>
<keyword evidence="15" id="KW-1185">Reference proteome</keyword>
<dbReference type="RefSeq" id="WP_149435766.1">
    <property type="nucleotide sequence ID" value="NZ_VTPX01000006.1"/>
</dbReference>
<dbReference type="GO" id="GO:0015098">
    <property type="term" value="F:molybdate ion transmembrane transporter activity"/>
    <property type="evidence" value="ECO:0007669"/>
    <property type="project" value="UniProtKB-UniRule"/>
</dbReference>
<dbReference type="Proteomes" id="UP000466024">
    <property type="component" value="Unassembled WGS sequence"/>
</dbReference>
<feature type="domain" description="ABC transmembrane type-1" evidence="13">
    <location>
        <begin position="16"/>
        <end position="220"/>
    </location>
</feature>
<feature type="transmembrane region" description="Helical" evidence="11">
    <location>
        <begin position="95"/>
        <end position="120"/>
    </location>
</feature>
<evidence type="ECO:0000256" key="10">
    <source>
        <dbReference type="ARBA" id="ARBA00023136"/>
    </source>
</evidence>
<dbReference type="CDD" id="cd06261">
    <property type="entry name" value="TM_PBP2"/>
    <property type="match status" value="1"/>
</dbReference>
<gene>
    <name evidence="14" type="primary">modB</name>
    <name evidence="14" type="ORF">F0A16_12710</name>
</gene>
<dbReference type="SUPFAM" id="SSF161098">
    <property type="entry name" value="MetI-like"/>
    <property type="match status" value="1"/>
</dbReference>